<evidence type="ECO:0000259" key="7">
    <source>
        <dbReference type="PROSITE" id="PS50888"/>
    </source>
</evidence>
<dbReference type="PANTHER" id="PTHR15741:SF27">
    <property type="entry name" value="TRANSCRIPTION FACTOR AP-4"/>
    <property type="match status" value="1"/>
</dbReference>
<gene>
    <name evidence="8" type="ORF">EJ03DRAFT_250310</name>
</gene>
<protein>
    <recommendedName>
        <fullName evidence="7">BHLH domain-containing protein</fullName>
    </recommendedName>
</protein>
<evidence type="ECO:0000256" key="6">
    <source>
        <dbReference type="SAM" id="MobiDB-lite"/>
    </source>
</evidence>
<dbReference type="PROSITE" id="PS50888">
    <property type="entry name" value="BHLH"/>
    <property type="match status" value="1"/>
</dbReference>
<organism evidence="8 9">
    <name type="scientific">Teratosphaeria nubilosa</name>
    <dbReference type="NCBI Taxonomy" id="161662"/>
    <lineage>
        <taxon>Eukaryota</taxon>
        <taxon>Fungi</taxon>
        <taxon>Dikarya</taxon>
        <taxon>Ascomycota</taxon>
        <taxon>Pezizomycotina</taxon>
        <taxon>Dothideomycetes</taxon>
        <taxon>Dothideomycetidae</taxon>
        <taxon>Mycosphaerellales</taxon>
        <taxon>Teratosphaeriaceae</taxon>
        <taxon>Teratosphaeria</taxon>
    </lineage>
</organism>
<dbReference type="SUPFAM" id="SSF47459">
    <property type="entry name" value="HLH, helix-loop-helix DNA-binding domain"/>
    <property type="match status" value="1"/>
</dbReference>
<feature type="domain" description="BHLH" evidence="7">
    <location>
        <begin position="19"/>
        <end position="62"/>
    </location>
</feature>
<evidence type="ECO:0000256" key="1">
    <source>
        <dbReference type="ARBA" id="ARBA00004123"/>
    </source>
</evidence>
<evidence type="ECO:0000256" key="4">
    <source>
        <dbReference type="ARBA" id="ARBA00023163"/>
    </source>
</evidence>
<proteinExistence type="predicted"/>
<dbReference type="AlphaFoldDB" id="A0A6G1L630"/>
<evidence type="ECO:0000256" key="3">
    <source>
        <dbReference type="ARBA" id="ARBA00023125"/>
    </source>
</evidence>
<dbReference type="InterPro" id="IPR011598">
    <property type="entry name" value="bHLH_dom"/>
</dbReference>
<feature type="non-terminal residue" evidence="8">
    <location>
        <position position="1"/>
    </location>
</feature>
<comment type="subcellular location">
    <subcellularLocation>
        <location evidence="1">Nucleus</location>
    </subcellularLocation>
</comment>
<keyword evidence="3" id="KW-0238">DNA-binding</keyword>
<dbReference type="Gene3D" id="4.10.280.10">
    <property type="entry name" value="Helix-loop-helix DNA-binding domain"/>
    <property type="match status" value="1"/>
</dbReference>
<dbReference type="Proteomes" id="UP000799436">
    <property type="component" value="Unassembled WGS sequence"/>
</dbReference>
<dbReference type="GO" id="GO:0000978">
    <property type="term" value="F:RNA polymerase II cis-regulatory region sequence-specific DNA binding"/>
    <property type="evidence" value="ECO:0007669"/>
    <property type="project" value="TreeGrafter"/>
</dbReference>
<dbReference type="InterPro" id="IPR052207">
    <property type="entry name" value="Max-like/E-box_TFs"/>
</dbReference>
<feature type="compositionally biased region" description="Basic and acidic residues" evidence="6">
    <location>
        <begin position="17"/>
        <end position="31"/>
    </location>
</feature>
<keyword evidence="2" id="KW-0805">Transcription regulation</keyword>
<dbReference type="GO" id="GO:0000981">
    <property type="term" value="F:DNA-binding transcription factor activity, RNA polymerase II-specific"/>
    <property type="evidence" value="ECO:0007669"/>
    <property type="project" value="TreeGrafter"/>
</dbReference>
<keyword evidence="5" id="KW-0539">Nucleus</keyword>
<name>A0A6G1L630_9PEZI</name>
<feature type="non-terminal residue" evidence="8">
    <location>
        <position position="62"/>
    </location>
</feature>
<dbReference type="Pfam" id="PF00010">
    <property type="entry name" value="HLH"/>
    <property type="match status" value="1"/>
</dbReference>
<dbReference type="PANTHER" id="PTHR15741">
    <property type="entry name" value="BASIC HELIX-LOOP-HELIX ZIP TRANSCRIPTION FACTOR"/>
    <property type="match status" value="1"/>
</dbReference>
<evidence type="ECO:0000313" key="9">
    <source>
        <dbReference type="Proteomes" id="UP000799436"/>
    </source>
</evidence>
<dbReference type="GO" id="GO:0005634">
    <property type="term" value="C:nucleus"/>
    <property type="evidence" value="ECO:0007669"/>
    <property type="project" value="UniProtKB-SubCell"/>
</dbReference>
<reference evidence="8" key="1">
    <citation type="journal article" date="2020" name="Stud. Mycol.">
        <title>101 Dothideomycetes genomes: a test case for predicting lifestyles and emergence of pathogens.</title>
        <authorList>
            <person name="Haridas S."/>
            <person name="Albert R."/>
            <person name="Binder M."/>
            <person name="Bloem J."/>
            <person name="Labutti K."/>
            <person name="Salamov A."/>
            <person name="Andreopoulos B."/>
            <person name="Baker S."/>
            <person name="Barry K."/>
            <person name="Bills G."/>
            <person name="Bluhm B."/>
            <person name="Cannon C."/>
            <person name="Castanera R."/>
            <person name="Culley D."/>
            <person name="Daum C."/>
            <person name="Ezra D."/>
            <person name="Gonzalez J."/>
            <person name="Henrissat B."/>
            <person name="Kuo A."/>
            <person name="Liang C."/>
            <person name="Lipzen A."/>
            <person name="Lutzoni F."/>
            <person name="Magnuson J."/>
            <person name="Mondo S."/>
            <person name="Nolan M."/>
            <person name="Ohm R."/>
            <person name="Pangilinan J."/>
            <person name="Park H.-J."/>
            <person name="Ramirez L."/>
            <person name="Alfaro M."/>
            <person name="Sun H."/>
            <person name="Tritt A."/>
            <person name="Yoshinaga Y."/>
            <person name="Zwiers L.-H."/>
            <person name="Turgeon B."/>
            <person name="Goodwin S."/>
            <person name="Spatafora J."/>
            <person name="Crous P."/>
            <person name="Grigoriev I."/>
        </authorList>
    </citation>
    <scope>NUCLEOTIDE SEQUENCE</scope>
    <source>
        <strain evidence="8">CBS 116005</strain>
    </source>
</reference>
<keyword evidence="4" id="KW-0804">Transcription</keyword>
<evidence type="ECO:0000313" key="8">
    <source>
        <dbReference type="EMBL" id="KAF2768080.1"/>
    </source>
</evidence>
<dbReference type="EMBL" id="ML995848">
    <property type="protein sequence ID" value="KAF2768080.1"/>
    <property type="molecule type" value="Genomic_DNA"/>
</dbReference>
<dbReference type="GO" id="GO:0046983">
    <property type="term" value="F:protein dimerization activity"/>
    <property type="evidence" value="ECO:0007669"/>
    <property type="project" value="InterPro"/>
</dbReference>
<sequence>SSAAKSRRSKSRQNLSEQEKRQNHILSEQRRRNIIKTGYAELDQLVPVLNGGKSGLSKADAL</sequence>
<feature type="compositionally biased region" description="Basic residues" evidence="6">
    <location>
        <begin position="1"/>
        <end position="11"/>
    </location>
</feature>
<evidence type="ECO:0000256" key="5">
    <source>
        <dbReference type="ARBA" id="ARBA00023242"/>
    </source>
</evidence>
<keyword evidence="9" id="KW-1185">Reference proteome</keyword>
<feature type="region of interest" description="Disordered" evidence="6">
    <location>
        <begin position="1"/>
        <end position="31"/>
    </location>
</feature>
<evidence type="ECO:0000256" key="2">
    <source>
        <dbReference type="ARBA" id="ARBA00023015"/>
    </source>
</evidence>
<dbReference type="OrthoDB" id="5778525at2759"/>
<dbReference type="InterPro" id="IPR036638">
    <property type="entry name" value="HLH_DNA-bd_sf"/>
</dbReference>
<accession>A0A6G1L630</accession>